<organism evidence="3 4">
    <name type="scientific">Malus domestica</name>
    <name type="common">Apple</name>
    <name type="synonym">Pyrus malus</name>
    <dbReference type="NCBI Taxonomy" id="3750"/>
    <lineage>
        <taxon>Eukaryota</taxon>
        <taxon>Viridiplantae</taxon>
        <taxon>Streptophyta</taxon>
        <taxon>Embryophyta</taxon>
        <taxon>Tracheophyta</taxon>
        <taxon>Spermatophyta</taxon>
        <taxon>Magnoliopsida</taxon>
        <taxon>eudicotyledons</taxon>
        <taxon>Gunneridae</taxon>
        <taxon>Pentapetalae</taxon>
        <taxon>rosids</taxon>
        <taxon>fabids</taxon>
        <taxon>Rosales</taxon>
        <taxon>Rosaceae</taxon>
        <taxon>Amygdaloideae</taxon>
        <taxon>Maleae</taxon>
        <taxon>Malus</taxon>
    </lineage>
</organism>
<evidence type="ECO:0000313" key="4">
    <source>
        <dbReference type="Proteomes" id="UP000290289"/>
    </source>
</evidence>
<dbReference type="InterPro" id="IPR057012">
    <property type="entry name" value="ULT1/2_Znf"/>
</dbReference>
<proteinExistence type="predicted"/>
<dbReference type="InterPro" id="IPR057011">
    <property type="entry name" value="ULT1/2_SAND"/>
</dbReference>
<reference evidence="3 4" key="1">
    <citation type="submission" date="2018-10" db="EMBL/GenBank/DDBJ databases">
        <title>A high-quality apple genome assembly.</title>
        <authorList>
            <person name="Hu J."/>
        </authorList>
    </citation>
    <scope>NUCLEOTIDE SEQUENCE [LARGE SCALE GENOMIC DNA]</scope>
    <source>
        <strain evidence="4">cv. HFTH1</strain>
        <tissue evidence="3">Young leaf</tissue>
    </source>
</reference>
<dbReference type="PANTHER" id="PTHR34053:SF2">
    <property type="entry name" value="SAND DOMAIN-CONTAINING PROTEIN"/>
    <property type="match status" value="1"/>
</dbReference>
<evidence type="ECO:0008006" key="5">
    <source>
        <dbReference type="Google" id="ProtNLM"/>
    </source>
</evidence>
<feature type="domain" description="ULTRAPETALA1/2 zinc finger" evidence="2">
    <location>
        <begin position="135"/>
        <end position="233"/>
    </location>
</feature>
<dbReference type="AlphaFoldDB" id="A0A498K601"/>
<dbReference type="GO" id="GO:0005829">
    <property type="term" value="C:cytosol"/>
    <property type="evidence" value="ECO:0007669"/>
    <property type="project" value="TreeGrafter"/>
</dbReference>
<dbReference type="PANTHER" id="PTHR34053">
    <property type="entry name" value="PROTEIN ULTRAPETALA 1"/>
    <property type="match status" value="1"/>
</dbReference>
<dbReference type="OrthoDB" id="660341at2759"/>
<dbReference type="Gramene" id="mRNA:MD03G0181700">
    <property type="protein sequence ID" value="mRNA:MD03G0181700"/>
    <property type="gene ID" value="MD03G0181700"/>
</dbReference>
<comment type="caution">
    <text evidence="3">The sequence shown here is derived from an EMBL/GenBank/DDBJ whole genome shotgun (WGS) entry which is preliminary data.</text>
</comment>
<dbReference type="Pfam" id="PF23293">
    <property type="entry name" value="zf_ULT1"/>
    <property type="match status" value="1"/>
</dbReference>
<gene>
    <name evidence="3" type="ORF">DVH24_004341</name>
</gene>
<dbReference type="GO" id="GO:0005634">
    <property type="term" value="C:nucleus"/>
    <property type="evidence" value="ECO:0007669"/>
    <property type="project" value="TreeGrafter"/>
</dbReference>
<dbReference type="EMBL" id="RDQH01000329">
    <property type="protein sequence ID" value="RXI03689.1"/>
    <property type="molecule type" value="Genomic_DNA"/>
</dbReference>
<accession>A0A498K601</accession>
<feature type="domain" description="ULTRAPETALA1/2 SAND" evidence="1">
    <location>
        <begin position="14"/>
        <end position="115"/>
    </location>
</feature>
<name>A0A498K601_MALDO</name>
<dbReference type="Pfam" id="PF23292">
    <property type="entry name" value="SAND_ULT1"/>
    <property type="match status" value="1"/>
</dbReference>
<evidence type="ECO:0000259" key="2">
    <source>
        <dbReference type="Pfam" id="PF23293"/>
    </source>
</evidence>
<dbReference type="InterPro" id="IPR020533">
    <property type="entry name" value="Developmental_reg_ULTRAPETALA"/>
</dbReference>
<keyword evidence="4" id="KW-1185">Reference proteome</keyword>
<evidence type="ECO:0000313" key="3">
    <source>
        <dbReference type="EMBL" id="RXI03689.1"/>
    </source>
</evidence>
<evidence type="ECO:0000259" key="1">
    <source>
        <dbReference type="Pfam" id="PF23292"/>
    </source>
</evidence>
<dbReference type="Proteomes" id="UP000290289">
    <property type="component" value="Chromosome 3"/>
</dbReference>
<sequence>MFTDEDIKPVENLYGLERGPNYIEVVCGCTSKKYGDSVGKLRISSTGQFSITCQCLSPSCNEVGVLQERGKLTPEEFEKHSKEGGPRKWKSNIWVTMDEDGQKVPLWKTGLMKFYRHASNEGQLGSTIRRRWNIHRDELLRCFKCKKERRFRLRTKEECRAFHNASRNRRWKCADHPYDKIKCGDEEERETRKSCRSCPRASACQGCTSCVCLGCLNCRYSDCNCRTCVDFMHNAKP</sequence>
<protein>
    <recommendedName>
        <fullName evidence="5">SAND domain-containing protein</fullName>
    </recommendedName>
</protein>